<dbReference type="InterPro" id="IPR013763">
    <property type="entry name" value="Cyclin-like_dom"/>
</dbReference>
<evidence type="ECO:0000313" key="10">
    <source>
        <dbReference type="EMBL" id="CAF3726249.1"/>
    </source>
</evidence>
<dbReference type="InterPro" id="IPR004367">
    <property type="entry name" value="Cyclin_C-dom"/>
</dbReference>
<name>A0A814WR01_9BILA</name>
<keyword evidence="1" id="KW-0132">Cell division</keyword>
<dbReference type="Gene3D" id="1.10.472.10">
    <property type="entry name" value="Cyclin-like"/>
    <property type="match status" value="2"/>
</dbReference>
<dbReference type="FunFam" id="1.10.472.10:FF:000001">
    <property type="entry name" value="G2/mitotic-specific cyclin"/>
    <property type="match status" value="1"/>
</dbReference>
<feature type="domain" description="Cyclin-like" evidence="6">
    <location>
        <begin position="317"/>
        <end position="396"/>
    </location>
</feature>
<feature type="domain" description="Cyclin-like" evidence="6">
    <location>
        <begin position="220"/>
        <end position="304"/>
    </location>
</feature>
<dbReference type="Proteomes" id="UP000682733">
    <property type="component" value="Unassembled WGS sequence"/>
</dbReference>
<evidence type="ECO:0000256" key="5">
    <source>
        <dbReference type="RuleBase" id="RU000383"/>
    </source>
</evidence>
<dbReference type="InterPro" id="IPR048258">
    <property type="entry name" value="Cyclins_cyclin-box"/>
</dbReference>
<dbReference type="GO" id="GO:0044772">
    <property type="term" value="P:mitotic cell cycle phase transition"/>
    <property type="evidence" value="ECO:0007669"/>
    <property type="project" value="InterPro"/>
</dbReference>
<comment type="caution">
    <text evidence="9">The sequence shown here is derived from an EMBL/GenBank/DDBJ whole genome shotgun (WGS) entry which is preliminary data.</text>
</comment>
<feature type="domain" description="Cyclin C-terminal" evidence="7">
    <location>
        <begin position="313"/>
        <end position="453"/>
    </location>
</feature>
<dbReference type="PANTHER" id="PTHR10177">
    <property type="entry name" value="CYCLINS"/>
    <property type="match status" value="1"/>
</dbReference>
<evidence type="ECO:0008006" key="13">
    <source>
        <dbReference type="Google" id="ProtNLM"/>
    </source>
</evidence>
<keyword evidence="12" id="KW-1185">Reference proteome</keyword>
<dbReference type="SUPFAM" id="SSF47954">
    <property type="entry name" value="Cyclin-like"/>
    <property type="match status" value="2"/>
</dbReference>
<keyword evidence="4" id="KW-0131">Cell cycle</keyword>
<dbReference type="Pfam" id="PF02984">
    <property type="entry name" value="Cyclin_C"/>
    <property type="match status" value="1"/>
</dbReference>
<dbReference type="CDD" id="cd20507">
    <property type="entry name" value="CYCLIN_CCNB1-like_rpt1"/>
    <property type="match status" value="1"/>
</dbReference>
<dbReference type="GO" id="GO:0016538">
    <property type="term" value="F:cyclin-dependent protein serine/threonine kinase regulator activity"/>
    <property type="evidence" value="ECO:0007669"/>
    <property type="project" value="InterPro"/>
</dbReference>
<dbReference type="Proteomes" id="UP000677228">
    <property type="component" value="Unassembled WGS sequence"/>
</dbReference>
<keyword evidence="3 5" id="KW-0195">Cyclin</keyword>
<dbReference type="EMBL" id="CAJOBC010008731">
    <property type="protein sequence ID" value="CAF3969381.1"/>
    <property type="molecule type" value="Genomic_DNA"/>
</dbReference>
<dbReference type="InterPro" id="IPR046965">
    <property type="entry name" value="Cyclin_A/B-like"/>
</dbReference>
<evidence type="ECO:0000259" key="6">
    <source>
        <dbReference type="SMART" id="SM00385"/>
    </source>
</evidence>
<dbReference type="EMBL" id="CAJNOK010004867">
    <property type="protein sequence ID" value="CAF0952497.1"/>
    <property type="molecule type" value="Genomic_DNA"/>
</dbReference>
<evidence type="ECO:0000256" key="1">
    <source>
        <dbReference type="ARBA" id="ARBA00022618"/>
    </source>
</evidence>
<evidence type="ECO:0000313" key="12">
    <source>
        <dbReference type="Proteomes" id="UP000663829"/>
    </source>
</evidence>
<reference evidence="9" key="1">
    <citation type="submission" date="2021-02" db="EMBL/GenBank/DDBJ databases">
        <authorList>
            <person name="Nowell W R."/>
        </authorList>
    </citation>
    <scope>NUCLEOTIDE SEQUENCE</scope>
</reference>
<evidence type="ECO:0000256" key="3">
    <source>
        <dbReference type="ARBA" id="ARBA00023127"/>
    </source>
</evidence>
<evidence type="ECO:0000256" key="2">
    <source>
        <dbReference type="ARBA" id="ARBA00022776"/>
    </source>
</evidence>
<organism evidence="9 12">
    <name type="scientific">Didymodactylos carnosus</name>
    <dbReference type="NCBI Taxonomy" id="1234261"/>
    <lineage>
        <taxon>Eukaryota</taxon>
        <taxon>Metazoa</taxon>
        <taxon>Spiralia</taxon>
        <taxon>Gnathifera</taxon>
        <taxon>Rotifera</taxon>
        <taxon>Eurotatoria</taxon>
        <taxon>Bdelloidea</taxon>
        <taxon>Philodinida</taxon>
        <taxon>Philodinidae</taxon>
        <taxon>Didymodactylos</taxon>
    </lineage>
</organism>
<accession>A0A814WR01</accession>
<dbReference type="OrthoDB" id="5590282at2759"/>
<dbReference type="InterPro" id="IPR036915">
    <property type="entry name" value="Cyclin-like_sf"/>
</dbReference>
<dbReference type="GO" id="GO:0051301">
    <property type="term" value="P:cell division"/>
    <property type="evidence" value="ECO:0007669"/>
    <property type="project" value="UniProtKB-KW"/>
</dbReference>
<dbReference type="SMART" id="SM01332">
    <property type="entry name" value="Cyclin_C"/>
    <property type="match status" value="1"/>
</dbReference>
<dbReference type="Pfam" id="PF00134">
    <property type="entry name" value="Cyclin_N"/>
    <property type="match status" value="1"/>
</dbReference>
<protein>
    <recommendedName>
        <fullName evidence="13">Cyclin B</fullName>
    </recommendedName>
</protein>
<gene>
    <name evidence="9" type="ORF">GPM918_LOCUS23921</name>
    <name evidence="8" type="ORF">OVA965_LOCUS12216</name>
    <name evidence="11" type="ORF">SRO942_LOCUS23920</name>
    <name evidence="10" type="ORF">TMI583_LOCUS12220</name>
</gene>
<dbReference type="InterPro" id="IPR006671">
    <property type="entry name" value="Cyclin_N"/>
</dbReference>
<evidence type="ECO:0000313" key="9">
    <source>
        <dbReference type="EMBL" id="CAF1205080.1"/>
    </source>
</evidence>
<dbReference type="SMART" id="SM00385">
    <property type="entry name" value="CYCLIN"/>
    <property type="match status" value="2"/>
</dbReference>
<dbReference type="Proteomes" id="UP000681722">
    <property type="component" value="Unassembled WGS sequence"/>
</dbReference>
<evidence type="ECO:0000259" key="7">
    <source>
        <dbReference type="SMART" id="SM01332"/>
    </source>
</evidence>
<dbReference type="PROSITE" id="PS00292">
    <property type="entry name" value="CYCLINS"/>
    <property type="match status" value="1"/>
</dbReference>
<dbReference type="AlphaFoldDB" id="A0A814WR01"/>
<evidence type="ECO:0000313" key="11">
    <source>
        <dbReference type="EMBL" id="CAF3969381.1"/>
    </source>
</evidence>
<dbReference type="InterPro" id="IPR039361">
    <property type="entry name" value="Cyclin"/>
</dbReference>
<keyword evidence="2" id="KW-0498">Mitosis</keyword>
<evidence type="ECO:0000256" key="4">
    <source>
        <dbReference type="ARBA" id="ARBA00023306"/>
    </source>
</evidence>
<evidence type="ECO:0000313" key="8">
    <source>
        <dbReference type="EMBL" id="CAF0952497.1"/>
    </source>
</evidence>
<comment type="similarity">
    <text evidence="5">Belongs to the cyclin family.</text>
</comment>
<proteinExistence type="inferred from homology"/>
<dbReference type="Proteomes" id="UP000663829">
    <property type="component" value="Unassembled WGS sequence"/>
</dbReference>
<sequence>MHHPTKNCSSSYTHTHQSIRMHHHVFFRPQKTNVSSSSSLLSETSNDENNSTIKSLIFKPLEKQQHSKVTMKERGILGEVGNRTTSTTTITNKLTTLSINKKPPPTSLSKENLSTKNVTRVVVVEEEIEQKEEVQQIEQNNLPQQNETQEILIETTKVTDVPQEFDCDSSDSKILDTVYEYIYDICKYWRELEQKMPITPNYLQHRKGTVTANNRAILIDWLYQVHDRFKLLSDTFYTTVQIIDRYLQAVDVQKRDLQLIGSTALFMACKYEEMRIPEMNDLVYVSDNAFSKDDMKEMERDIFDQLNYDLGRPLAINFLRRYSKIGQASDIEHTLGKYLLELTFTDISLVHYSPSYLAACAAFLARYLILLQQQQQKKGITITPQIIKKLTEHIWPTDFFTYHTSYSFEQLKSGIEQLGQLLIQNESGSNKLKSVKRKYSQPCLFSIATNDCCKLVYVQLALNRLFKQ</sequence>
<dbReference type="EMBL" id="CAJNOQ010008730">
    <property type="protein sequence ID" value="CAF1205080.1"/>
    <property type="molecule type" value="Genomic_DNA"/>
</dbReference>
<dbReference type="PIRSF" id="PIRSF001771">
    <property type="entry name" value="Cyclin_A_B_D_E"/>
    <property type="match status" value="1"/>
</dbReference>
<dbReference type="EMBL" id="CAJOBA010004872">
    <property type="protein sequence ID" value="CAF3726249.1"/>
    <property type="molecule type" value="Genomic_DNA"/>
</dbReference>